<dbReference type="HAMAP" id="MF_00456">
    <property type="entry name" value="ProB"/>
    <property type="match status" value="1"/>
</dbReference>
<dbReference type="PANTHER" id="PTHR43654">
    <property type="entry name" value="GLUTAMATE 5-KINASE"/>
    <property type="match status" value="1"/>
</dbReference>
<dbReference type="InterPro" id="IPR036974">
    <property type="entry name" value="PUA_sf"/>
</dbReference>
<sequence>MRISNKNRIVIKVGSSLIAPEGNGCSSRYLLSIANFIVRCHLMDTKVVLVSSGSVAAGRSLFSDTPDKCGNVTLKKAMAAAGQTEMMEAWNKLFDFPTAQLLLTQYDFQQHERFLSIRETIENLLNNDILPIVNENDAITTDLSKVGDNDNLSAMVASAVAADALIICSDVTGLYDADPRNNPDATLIKDVHKISPELMQIAGGAGSGVGTGGMRTKLEAARKATRRGIPTIIMNGYDENGFNELLQGTNPGTMFHPATSPLDKKQHWLTYGTKARGELVVSEEAAADAEQGNFQLDYRDIVDVNGEFTAGDTIIVKNEQGERIAKAKAESGSCLLQFLVNTDNSAEFRGNQNNEFGQVLNRKEMTLLEE</sequence>
<evidence type="ECO:0000313" key="11">
    <source>
        <dbReference type="Proteomes" id="UP001333710"/>
    </source>
</evidence>
<name>A0AA48HLN4_9ALTE</name>
<dbReference type="KEGG" id="pmaw:MACH26_25820"/>
<evidence type="ECO:0000259" key="9">
    <source>
        <dbReference type="Pfam" id="PF00696"/>
    </source>
</evidence>
<keyword evidence="5 8" id="KW-0547">Nucleotide-binding</keyword>
<dbReference type="GO" id="GO:0004349">
    <property type="term" value="F:glutamate 5-kinase activity"/>
    <property type="evidence" value="ECO:0007669"/>
    <property type="project" value="UniProtKB-UniRule"/>
</dbReference>
<feature type="binding site" evidence="8">
    <location>
        <begin position="169"/>
        <end position="170"/>
    </location>
    <ligand>
        <name>ATP</name>
        <dbReference type="ChEBI" id="CHEBI:30616"/>
    </ligand>
</feature>
<dbReference type="SUPFAM" id="SSF88697">
    <property type="entry name" value="PUA domain-like"/>
    <property type="match status" value="1"/>
</dbReference>
<accession>A0AA48HLN4</accession>
<keyword evidence="2 8" id="KW-0028">Amino-acid biosynthesis</keyword>
<dbReference type="PROSITE" id="PS00902">
    <property type="entry name" value="GLUTAMATE_5_KINASE"/>
    <property type="match status" value="1"/>
</dbReference>
<feature type="binding site" evidence="8">
    <location>
        <position position="149"/>
    </location>
    <ligand>
        <name>substrate</name>
    </ligand>
</feature>
<dbReference type="EC" id="2.7.2.11" evidence="8"/>
<keyword evidence="1 8" id="KW-0963">Cytoplasm</keyword>
<feature type="domain" description="Aspartate/glutamate/uridylate kinase" evidence="9">
    <location>
        <begin position="7"/>
        <end position="235"/>
    </location>
</feature>
<evidence type="ECO:0000256" key="6">
    <source>
        <dbReference type="ARBA" id="ARBA00022777"/>
    </source>
</evidence>
<dbReference type="InterPro" id="IPR005715">
    <property type="entry name" value="Glu_5kinase/COase_Synthase"/>
</dbReference>
<gene>
    <name evidence="10" type="primary">proB_2</name>
    <name evidence="8" type="synonym">proB</name>
    <name evidence="10" type="ORF">MACH26_25820</name>
</gene>
<organism evidence="10 11">
    <name type="scientific">Planctobacterium marinum</name>
    <dbReference type="NCBI Taxonomy" id="1631968"/>
    <lineage>
        <taxon>Bacteria</taxon>
        <taxon>Pseudomonadati</taxon>
        <taxon>Pseudomonadota</taxon>
        <taxon>Gammaproteobacteria</taxon>
        <taxon>Alteromonadales</taxon>
        <taxon>Alteromonadaceae</taxon>
        <taxon>Planctobacterium</taxon>
    </lineage>
</organism>
<evidence type="ECO:0000256" key="3">
    <source>
        <dbReference type="ARBA" id="ARBA00022650"/>
    </source>
</evidence>
<comment type="catalytic activity">
    <reaction evidence="8">
        <text>L-glutamate + ATP = L-glutamyl 5-phosphate + ADP</text>
        <dbReference type="Rhea" id="RHEA:14877"/>
        <dbReference type="ChEBI" id="CHEBI:29985"/>
        <dbReference type="ChEBI" id="CHEBI:30616"/>
        <dbReference type="ChEBI" id="CHEBI:58274"/>
        <dbReference type="ChEBI" id="CHEBI:456216"/>
        <dbReference type="EC" id="2.7.2.11"/>
    </reaction>
</comment>
<dbReference type="PANTHER" id="PTHR43654:SF1">
    <property type="entry name" value="ISOPENTENYL PHOSPHATE KINASE"/>
    <property type="match status" value="1"/>
</dbReference>
<dbReference type="CDD" id="cd04242">
    <property type="entry name" value="AAK_G5K_ProB"/>
    <property type="match status" value="1"/>
</dbReference>
<dbReference type="InterPro" id="IPR001048">
    <property type="entry name" value="Asp/Glu/Uridylate_kinase"/>
</dbReference>
<comment type="function">
    <text evidence="8">Catalyzes the transfer of a phosphate group to glutamate to form L-glutamate 5-phosphate.</text>
</comment>
<dbReference type="InterPro" id="IPR011529">
    <property type="entry name" value="Glu_5kinase"/>
</dbReference>
<dbReference type="GO" id="GO:0003723">
    <property type="term" value="F:RNA binding"/>
    <property type="evidence" value="ECO:0007669"/>
    <property type="project" value="InterPro"/>
</dbReference>
<dbReference type="NCBIfam" id="TIGR01027">
    <property type="entry name" value="proB"/>
    <property type="match status" value="1"/>
</dbReference>
<dbReference type="GO" id="GO:0005829">
    <property type="term" value="C:cytosol"/>
    <property type="evidence" value="ECO:0007669"/>
    <property type="project" value="TreeGrafter"/>
</dbReference>
<dbReference type="InterPro" id="IPR036393">
    <property type="entry name" value="AceGlu_kinase-like_sf"/>
</dbReference>
<keyword evidence="4 8" id="KW-0808">Transferase</keyword>
<feature type="binding site" evidence="8">
    <location>
        <position position="137"/>
    </location>
    <ligand>
        <name>substrate</name>
    </ligand>
</feature>
<dbReference type="InterPro" id="IPR001057">
    <property type="entry name" value="Glu/AcGlu_kinase"/>
</dbReference>
<reference evidence="10" key="1">
    <citation type="submission" date="2023-01" db="EMBL/GenBank/DDBJ databases">
        <title>Complete genome sequence of Planctobacterium marinum strain Dej080120_11.</title>
        <authorList>
            <person name="Ueki S."/>
            <person name="Maruyama F."/>
        </authorList>
    </citation>
    <scope>NUCLEOTIDE SEQUENCE</scope>
    <source>
        <strain evidence="10">Dej080120_11</strain>
    </source>
</reference>
<dbReference type="GO" id="GO:0005524">
    <property type="term" value="F:ATP binding"/>
    <property type="evidence" value="ECO:0007669"/>
    <property type="project" value="UniProtKB-KW"/>
</dbReference>
<dbReference type="InterPro" id="IPR015947">
    <property type="entry name" value="PUA-like_sf"/>
</dbReference>
<evidence type="ECO:0000256" key="2">
    <source>
        <dbReference type="ARBA" id="ARBA00022605"/>
    </source>
</evidence>
<protein>
    <recommendedName>
        <fullName evidence="8">Glutamate 5-kinase</fullName>
        <ecNumber evidence="8">2.7.2.11</ecNumber>
    </recommendedName>
    <alternativeName>
        <fullName evidence="8">Gamma-glutamyl kinase</fullName>
        <shortName evidence="8">GK</shortName>
    </alternativeName>
</protein>
<dbReference type="RefSeq" id="WP_338293053.1">
    <property type="nucleotide sequence ID" value="NZ_AP027272.1"/>
</dbReference>
<dbReference type="Gene3D" id="2.30.130.10">
    <property type="entry name" value="PUA domain"/>
    <property type="match status" value="1"/>
</dbReference>
<dbReference type="InterPro" id="IPR041739">
    <property type="entry name" value="G5K_ProB"/>
</dbReference>
<dbReference type="Gene3D" id="3.40.1160.10">
    <property type="entry name" value="Acetylglutamate kinase-like"/>
    <property type="match status" value="1"/>
</dbReference>
<dbReference type="FunFam" id="3.40.1160.10:FF:000018">
    <property type="entry name" value="Glutamate 5-kinase"/>
    <property type="match status" value="1"/>
</dbReference>
<comment type="pathway">
    <text evidence="8">Amino-acid biosynthesis; L-proline biosynthesis; L-glutamate 5-semialdehyde from L-glutamate: step 1/2.</text>
</comment>
<evidence type="ECO:0000256" key="8">
    <source>
        <dbReference type="HAMAP-Rule" id="MF_00456"/>
    </source>
</evidence>
<keyword evidence="11" id="KW-1185">Reference proteome</keyword>
<comment type="subcellular location">
    <subcellularLocation>
        <location evidence="8">Cytoplasm</location>
    </subcellularLocation>
</comment>
<dbReference type="PRINTS" id="PR00474">
    <property type="entry name" value="GLU5KINASE"/>
</dbReference>
<feature type="binding site" evidence="8">
    <location>
        <position position="52"/>
    </location>
    <ligand>
        <name>substrate</name>
    </ligand>
</feature>
<dbReference type="EMBL" id="AP027272">
    <property type="protein sequence ID" value="BDX07061.1"/>
    <property type="molecule type" value="Genomic_DNA"/>
</dbReference>
<evidence type="ECO:0000256" key="7">
    <source>
        <dbReference type="ARBA" id="ARBA00022840"/>
    </source>
</evidence>
<keyword evidence="3 8" id="KW-0641">Proline biosynthesis</keyword>
<dbReference type="SUPFAM" id="SSF53633">
    <property type="entry name" value="Carbamate kinase-like"/>
    <property type="match status" value="1"/>
</dbReference>
<dbReference type="PROSITE" id="PS50890">
    <property type="entry name" value="PUA"/>
    <property type="match status" value="1"/>
</dbReference>
<dbReference type="AlphaFoldDB" id="A0AA48HLN4"/>
<keyword evidence="7 8" id="KW-0067">ATP-binding</keyword>
<feature type="binding site" evidence="8">
    <location>
        <begin position="211"/>
        <end position="217"/>
    </location>
    <ligand>
        <name>ATP</name>
        <dbReference type="ChEBI" id="CHEBI:30616"/>
    </ligand>
</feature>
<dbReference type="Proteomes" id="UP001333710">
    <property type="component" value="Chromosome"/>
</dbReference>
<dbReference type="GO" id="GO:0055129">
    <property type="term" value="P:L-proline biosynthetic process"/>
    <property type="evidence" value="ECO:0007669"/>
    <property type="project" value="UniProtKB-UniRule"/>
</dbReference>
<evidence type="ECO:0000256" key="4">
    <source>
        <dbReference type="ARBA" id="ARBA00022679"/>
    </source>
</evidence>
<proteinExistence type="inferred from homology"/>
<keyword evidence="6 8" id="KW-0418">Kinase</keyword>
<evidence type="ECO:0000256" key="5">
    <source>
        <dbReference type="ARBA" id="ARBA00022741"/>
    </source>
</evidence>
<evidence type="ECO:0000313" key="10">
    <source>
        <dbReference type="EMBL" id="BDX07061.1"/>
    </source>
</evidence>
<dbReference type="InterPro" id="IPR019797">
    <property type="entry name" value="Glutamate_5-kinase_CS"/>
</dbReference>
<feature type="binding site" evidence="8">
    <location>
        <position position="12"/>
    </location>
    <ligand>
        <name>ATP</name>
        <dbReference type="ChEBI" id="CHEBI:30616"/>
    </ligand>
</feature>
<dbReference type="PIRSF" id="PIRSF000729">
    <property type="entry name" value="GK"/>
    <property type="match status" value="1"/>
</dbReference>
<comment type="similarity">
    <text evidence="8">Belongs to the glutamate 5-kinase family.</text>
</comment>
<dbReference type="Pfam" id="PF00696">
    <property type="entry name" value="AA_kinase"/>
    <property type="match status" value="1"/>
</dbReference>
<evidence type="ECO:0000256" key="1">
    <source>
        <dbReference type="ARBA" id="ARBA00022490"/>
    </source>
</evidence>